<organism evidence="7 8">
    <name type="scientific">Trichonephila clavata</name>
    <name type="common">Joro spider</name>
    <name type="synonym">Nephila clavata</name>
    <dbReference type="NCBI Taxonomy" id="2740835"/>
    <lineage>
        <taxon>Eukaryota</taxon>
        <taxon>Metazoa</taxon>
        <taxon>Ecdysozoa</taxon>
        <taxon>Arthropoda</taxon>
        <taxon>Chelicerata</taxon>
        <taxon>Arachnida</taxon>
        <taxon>Araneae</taxon>
        <taxon>Araneomorphae</taxon>
        <taxon>Entelegynae</taxon>
        <taxon>Araneoidea</taxon>
        <taxon>Nephilidae</taxon>
        <taxon>Trichonephila</taxon>
    </lineage>
</organism>
<evidence type="ECO:0000313" key="7">
    <source>
        <dbReference type="EMBL" id="GFR06558.1"/>
    </source>
</evidence>
<dbReference type="GO" id="GO:0005634">
    <property type="term" value="C:nucleus"/>
    <property type="evidence" value="ECO:0007669"/>
    <property type="project" value="UniProtKB-SubCell"/>
</dbReference>
<dbReference type="SUPFAM" id="SSF51182">
    <property type="entry name" value="RmlC-like cupins"/>
    <property type="match status" value="1"/>
</dbReference>
<dbReference type="Gene3D" id="2.60.120.10">
    <property type="entry name" value="Jelly Rolls"/>
    <property type="match status" value="1"/>
</dbReference>
<dbReference type="InterPro" id="IPR011051">
    <property type="entry name" value="RmlC_Cupin_sf"/>
</dbReference>
<dbReference type="InterPro" id="IPR025974">
    <property type="entry name" value="Mif2/CENP-C_cupin"/>
</dbReference>
<protein>
    <submittedName>
        <fullName evidence="7">CENP-C_C domain-containing protein</fullName>
    </submittedName>
</protein>
<evidence type="ECO:0000313" key="8">
    <source>
        <dbReference type="Proteomes" id="UP000887116"/>
    </source>
</evidence>
<comment type="caution">
    <text evidence="7">The sequence shown here is derived from an EMBL/GenBank/DDBJ whole genome shotgun (WGS) entry which is preliminary data.</text>
</comment>
<dbReference type="GO" id="GO:0051315">
    <property type="term" value="P:attachment of mitotic spindle microtubules to kinetochore"/>
    <property type="evidence" value="ECO:0007669"/>
    <property type="project" value="TreeGrafter"/>
</dbReference>
<feature type="region of interest" description="Disordered" evidence="5">
    <location>
        <begin position="1"/>
        <end position="47"/>
    </location>
</feature>
<evidence type="ECO:0000256" key="2">
    <source>
        <dbReference type="ARBA" id="ARBA00010291"/>
    </source>
</evidence>
<dbReference type="GO" id="GO:0051455">
    <property type="term" value="P:spindle attachment to meiosis I kinetochore"/>
    <property type="evidence" value="ECO:0007669"/>
    <property type="project" value="TreeGrafter"/>
</dbReference>
<dbReference type="Pfam" id="PF11699">
    <property type="entry name" value="CENP-C_C"/>
    <property type="match status" value="1"/>
</dbReference>
<evidence type="ECO:0000256" key="3">
    <source>
        <dbReference type="ARBA" id="ARBA00023125"/>
    </source>
</evidence>
<dbReference type="PANTHER" id="PTHR16684:SF11">
    <property type="entry name" value="CENTROMERE PROTEIN C"/>
    <property type="match status" value="1"/>
</dbReference>
<comment type="subcellular location">
    <subcellularLocation>
        <location evidence="1">Nucleus</location>
    </subcellularLocation>
</comment>
<comment type="similarity">
    <text evidence="2">Belongs to the CENP-C/MIF2 family.</text>
</comment>
<dbReference type="GO" id="GO:0000776">
    <property type="term" value="C:kinetochore"/>
    <property type="evidence" value="ECO:0007669"/>
    <property type="project" value="InterPro"/>
</dbReference>
<reference evidence="7" key="1">
    <citation type="submission" date="2020-07" db="EMBL/GenBank/DDBJ databases">
        <title>Multicomponent nature underlies the extraordinary mechanical properties of spider dragline silk.</title>
        <authorList>
            <person name="Kono N."/>
            <person name="Nakamura H."/>
            <person name="Mori M."/>
            <person name="Yoshida Y."/>
            <person name="Ohtoshi R."/>
            <person name="Malay A.D."/>
            <person name="Moran D.A.P."/>
            <person name="Tomita M."/>
            <person name="Numata K."/>
            <person name="Arakawa K."/>
        </authorList>
    </citation>
    <scope>NUCLEOTIDE SEQUENCE</scope>
</reference>
<dbReference type="GO" id="GO:0051382">
    <property type="term" value="P:kinetochore assembly"/>
    <property type="evidence" value="ECO:0007669"/>
    <property type="project" value="InterPro"/>
</dbReference>
<dbReference type="GO" id="GO:0019237">
    <property type="term" value="F:centromeric DNA binding"/>
    <property type="evidence" value="ECO:0007669"/>
    <property type="project" value="InterPro"/>
</dbReference>
<dbReference type="OrthoDB" id="6437160at2759"/>
<keyword evidence="8" id="KW-1185">Reference proteome</keyword>
<evidence type="ECO:0000256" key="1">
    <source>
        <dbReference type="ARBA" id="ARBA00004123"/>
    </source>
</evidence>
<dbReference type="AlphaFoldDB" id="A0A8X6GLX3"/>
<dbReference type="EMBL" id="BMAO01035870">
    <property type="protein sequence ID" value="GFR06558.1"/>
    <property type="molecule type" value="Genomic_DNA"/>
</dbReference>
<gene>
    <name evidence="7" type="primary">AVEN_79958_1</name>
    <name evidence="7" type="ORF">TNCT_379691</name>
</gene>
<sequence length="278" mass="31407">MEDRKRKLSETRGSAWTKRIRPDNDDEDDSVFLHSQTQGQSNTREWTNATYSGSVKNLRRVTPKPVSGSASGLRRSTRIRVPPLEAWRNERLVFETLASGEVRCMGIDEGLQPDTSGLQQMEKKSTRLKLQKTRAAQRRKSVEPLYTRVRNGNTGRLVPVAVHRPFEKCPWRAPPNGDGPPPFHYKKTFASASLSMGFGFLEFSPLCSKELERSSTHNTHFCVMKGHLEATIEERKLLFTVGDSFIVPSGASYSITNLSQSKTLLSFCLFSGPFFDYQ</sequence>
<feature type="compositionally biased region" description="Basic residues" evidence="5">
    <location>
        <begin position="126"/>
        <end position="139"/>
    </location>
</feature>
<dbReference type="InterPro" id="IPR014710">
    <property type="entry name" value="RmlC-like_jellyroll"/>
</dbReference>
<accession>A0A8X6GLX3</accession>
<evidence type="ECO:0000259" key="6">
    <source>
        <dbReference type="Pfam" id="PF11699"/>
    </source>
</evidence>
<feature type="region of interest" description="Disordered" evidence="5">
    <location>
        <begin position="113"/>
        <end position="141"/>
    </location>
</feature>
<keyword evidence="3" id="KW-0238">DNA-binding</keyword>
<keyword evidence="4" id="KW-0539">Nucleus</keyword>
<evidence type="ECO:0000256" key="4">
    <source>
        <dbReference type="ARBA" id="ARBA00023242"/>
    </source>
</evidence>
<feature type="compositionally biased region" description="Polar residues" evidence="5">
    <location>
        <begin position="33"/>
        <end position="47"/>
    </location>
</feature>
<evidence type="ECO:0000256" key="5">
    <source>
        <dbReference type="SAM" id="MobiDB-lite"/>
    </source>
</evidence>
<feature type="compositionally biased region" description="Basic and acidic residues" evidence="5">
    <location>
        <begin position="1"/>
        <end position="10"/>
    </location>
</feature>
<feature type="domain" description="Mif2/CENP-C cupin" evidence="6">
    <location>
        <begin position="183"/>
        <end position="267"/>
    </location>
</feature>
<name>A0A8X6GLX3_TRICU</name>
<dbReference type="Proteomes" id="UP000887116">
    <property type="component" value="Unassembled WGS sequence"/>
</dbReference>
<dbReference type="InterPro" id="IPR028386">
    <property type="entry name" value="CENP-C/Mif2/cnp3"/>
</dbReference>
<proteinExistence type="inferred from homology"/>
<dbReference type="PANTHER" id="PTHR16684">
    <property type="entry name" value="CENTROMERE PROTEIN C"/>
    <property type="match status" value="1"/>
</dbReference>